<gene>
    <name evidence="2" type="ORF">K402DRAFT_421346</name>
</gene>
<evidence type="ECO:0000256" key="1">
    <source>
        <dbReference type="SAM" id="MobiDB-lite"/>
    </source>
</evidence>
<feature type="non-terminal residue" evidence="2">
    <location>
        <position position="141"/>
    </location>
</feature>
<dbReference type="AlphaFoldDB" id="A0A6G1GYT1"/>
<dbReference type="OrthoDB" id="3629888at2759"/>
<dbReference type="PANTHER" id="PTHR42085:SF2">
    <property type="entry name" value="F-BOX DOMAIN-CONTAINING PROTEIN"/>
    <property type="match status" value="1"/>
</dbReference>
<organism evidence="2 3">
    <name type="scientific">Aulographum hederae CBS 113979</name>
    <dbReference type="NCBI Taxonomy" id="1176131"/>
    <lineage>
        <taxon>Eukaryota</taxon>
        <taxon>Fungi</taxon>
        <taxon>Dikarya</taxon>
        <taxon>Ascomycota</taxon>
        <taxon>Pezizomycotina</taxon>
        <taxon>Dothideomycetes</taxon>
        <taxon>Pleosporomycetidae</taxon>
        <taxon>Aulographales</taxon>
        <taxon>Aulographaceae</taxon>
    </lineage>
</organism>
<evidence type="ECO:0000313" key="2">
    <source>
        <dbReference type="EMBL" id="KAF1986123.1"/>
    </source>
</evidence>
<feature type="compositionally biased region" description="Low complexity" evidence="1">
    <location>
        <begin position="1"/>
        <end position="21"/>
    </location>
</feature>
<keyword evidence="3" id="KW-1185">Reference proteome</keyword>
<dbReference type="Proteomes" id="UP000800041">
    <property type="component" value="Unassembled WGS sequence"/>
</dbReference>
<feature type="region of interest" description="Disordered" evidence="1">
    <location>
        <begin position="1"/>
        <end position="30"/>
    </location>
</feature>
<sequence length="141" mass="15817">MDFSQQQPQPRSASAASSEPAVNTMATPPPASFLTLPRELRDVIYDELFSNSLWGPGVIRIHFGGDDKTTKRLRAMEPLPTSILRVNHQVSAEACASLFQRHTFSFLCTPRKIEQFLERLPARNRRLVSQVRMTAFTASTA</sequence>
<proteinExistence type="predicted"/>
<dbReference type="InterPro" id="IPR038883">
    <property type="entry name" value="AN11006-like"/>
</dbReference>
<accession>A0A6G1GYT1</accession>
<name>A0A6G1GYT1_9PEZI</name>
<reference evidence="2" key="1">
    <citation type="journal article" date="2020" name="Stud. Mycol.">
        <title>101 Dothideomycetes genomes: a test case for predicting lifestyles and emergence of pathogens.</title>
        <authorList>
            <person name="Haridas S."/>
            <person name="Albert R."/>
            <person name="Binder M."/>
            <person name="Bloem J."/>
            <person name="Labutti K."/>
            <person name="Salamov A."/>
            <person name="Andreopoulos B."/>
            <person name="Baker S."/>
            <person name="Barry K."/>
            <person name="Bills G."/>
            <person name="Bluhm B."/>
            <person name="Cannon C."/>
            <person name="Castanera R."/>
            <person name="Culley D."/>
            <person name="Daum C."/>
            <person name="Ezra D."/>
            <person name="Gonzalez J."/>
            <person name="Henrissat B."/>
            <person name="Kuo A."/>
            <person name="Liang C."/>
            <person name="Lipzen A."/>
            <person name="Lutzoni F."/>
            <person name="Magnuson J."/>
            <person name="Mondo S."/>
            <person name="Nolan M."/>
            <person name="Ohm R."/>
            <person name="Pangilinan J."/>
            <person name="Park H.-J."/>
            <person name="Ramirez L."/>
            <person name="Alfaro M."/>
            <person name="Sun H."/>
            <person name="Tritt A."/>
            <person name="Yoshinaga Y."/>
            <person name="Zwiers L.-H."/>
            <person name="Turgeon B."/>
            <person name="Goodwin S."/>
            <person name="Spatafora J."/>
            <person name="Crous P."/>
            <person name="Grigoriev I."/>
        </authorList>
    </citation>
    <scope>NUCLEOTIDE SEQUENCE</scope>
    <source>
        <strain evidence="2">CBS 113979</strain>
    </source>
</reference>
<dbReference type="PANTHER" id="PTHR42085">
    <property type="entry name" value="F-BOX DOMAIN-CONTAINING PROTEIN"/>
    <property type="match status" value="1"/>
</dbReference>
<dbReference type="EMBL" id="ML977158">
    <property type="protein sequence ID" value="KAF1986123.1"/>
    <property type="molecule type" value="Genomic_DNA"/>
</dbReference>
<evidence type="ECO:0000313" key="3">
    <source>
        <dbReference type="Proteomes" id="UP000800041"/>
    </source>
</evidence>
<protein>
    <submittedName>
        <fullName evidence="2">Uncharacterized protein</fullName>
    </submittedName>
</protein>